<dbReference type="Proteomes" id="UP000266723">
    <property type="component" value="Unassembled WGS sequence"/>
</dbReference>
<feature type="region of interest" description="Disordered" evidence="1">
    <location>
        <begin position="1"/>
        <end position="25"/>
    </location>
</feature>
<evidence type="ECO:0000256" key="1">
    <source>
        <dbReference type="SAM" id="MobiDB-lite"/>
    </source>
</evidence>
<protein>
    <submittedName>
        <fullName evidence="2">Uncharacterized protein</fullName>
    </submittedName>
</protein>
<gene>
    <name evidence="2" type="ORF">DY000_02029512</name>
</gene>
<name>A0ABQ7DG91_BRACR</name>
<proteinExistence type="predicted"/>
<organism evidence="2 3">
    <name type="scientific">Brassica cretica</name>
    <name type="common">Mustard</name>
    <dbReference type="NCBI Taxonomy" id="69181"/>
    <lineage>
        <taxon>Eukaryota</taxon>
        <taxon>Viridiplantae</taxon>
        <taxon>Streptophyta</taxon>
        <taxon>Embryophyta</taxon>
        <taxon>Tracheophyta</taxon>
        <taxon>Spermatophyta</taxon>
        <taxon>Magnoliopsida</taxon>
        <taxon>eudicotyledons</taxon>
        <taxon>Gunneridae</taxon>
        <taxon>Pentapetalae</taxon>
        <taxon>rosids</taxon>
        <taxon>malvids</taxon>
        <taxon>Brassicales</taxon>
        <taxon>Brassicaceae</taxon>
        <taxon>Brassiceae</taxon>
        <taxon>Brassica</taxon>
    </lineage>
</organism>
<comment type="caution">
    <text evidence="2">The sequence shown here is derived from an EMBL/GenBank/DDBJ whole genome shotgun (WGS) entry which is preliminary data.</text>
</comment>
<accession>A0ABQ7DG91</accession>
<keyword evidence="3" id="KW-1185">Reference proteome</keyword>
<evidence type="ECO:0000313" key="3">
    <source>
        <dbReference type="Proteomes" id="UP000266723"/>
    </source>
</evidence>
<evidence type="ECO:0000313" key="2">
    <source>
        <dbReference type="EMBL" id="KAF3576044.1"/>
    </source>
</evidence>
<reference evidence="2 3" key="1">
    <citation type="journal article" date="2020" name="BMC Genomics">
        <title>Intraspecific diversification of the crop wild relative Brassica cretica Lam. using demographic model selection.</title>
        <authorList>
            <person name="Kioukis A."/>
            <person name="Michalopoulou V.A."/>
            <person name="Briers L."/>
            <person name="Pirintsos S."/>
            <person name="Studholme D.J."/>
            <person name="Pavlidis P."/>
            <person name="Sarris P.F."/>
        </authorList>
    </citation>
    <scope>NUCLEOTIDE SEQUENCE [LARGE SCALE GENOMIC DNA]</scope>
    <source>
        <strain evidence="3">cv. PFS-1207/04</strain>
    </source>
</reference>
<feature type="compositionally biased region" description="Low complexity" evidence="1">
    <location>
        <begin position="13"/>
        <end position="22"/>
    </location>
</feature>
<dbReference type="EMBL" id="QGKV02000649">
    <property type="protein sequence ID" value="KAF3576044.1"/>
    <property type="molecule type" value="Genomic_DNA"/>
</dbReference>
<sequence length="78" mass="8562">MKHKEKKEKEDQSVSISSSSGSRAGHDLEERMICISCWQSDSKLTCLNPQPLSSSIAQQDTLSPHVAVSSNVYICPDP</sequence>